<dbReference type="InterPro" id="IPR035897">
    <property type="entry name" value="Toll_tir_struct_dom_sf"/>
</dbReference>
<dbReference type="Gene3D" id="3.40.50.10140">
    <property type="entry name" value="Toll/interleukin-1 receptor homology (TIR) domain"/>
    <property type="match status" value="1"/>
</dbReference>
<comment type="subcellular location">
    <subcellularLocation>
        <location evidence="1">Membrane</location>
        <topology evidence="1">Single-pass type I membrane protein</topology>
    </subcellularLocation>
</comment>
<keyword evidence="12" id="KW-0325">Glycoprotein</keyword>
<dbReference type="InterPro" id="IPR000157">
    <property type="entry name" value="TIR_dom"/>
</dbReference>
<feature type="domain" description="TIR" evidence="15">
    <location>
        <begin position="805"/>
        <end position="946"/>
    </location>
</feature>
<dbReference type="InterPro" id="IPR003591">
    <property type="entry name" value="Leu-rich_rpt_typical-subtyp"/>
</dbReference>
<dbReference type="AlphaFoldDB" id="A0A3B3YNJ7"/>
<dbReference type="SMART" id="SM00369">
    <property type="entry name" value="LRR_TYP"/>
    <property type="match status" value="15"/>
</dbReference>
<dbReference type="PANTHER" id="PTHR24365">
    <property type="entry name" value="TOLL-LIKE RECEPTOR"/>
    <property type="match status" value="1"/>
</dbReference>
<dbReference type="Pfam" id="PF13855">
    <property type="entry name" value="LRR_8"/>
    <property type="match status" value="4"/>
</dbReference>
<dbReference type="SUPFAM" id="SSF52200">
    <property type="entry name" value="Toll/Interleukin receptor TIR domain"/>
    <property type="match status" value="1"/>
</dbReference>
<evidence type="ECO:0000256" key="4">
    <source>
        <dbReference type="ARBA" id="ARBA00022614"/>
    </source>
</evidence>
<keyword evidence="13" id="KW-0395">Inflammatory response</keyword>
<evidence type="ECO:0000256" key="8">
    <source>
        <dbReference type="ARBA" id="ARBA00022859"/>
    </source>
</evidence>
<dbReference type="GO" id="GO:0045087">
    <property type="term" value="P:innate immune response"/>
    <property type="evidence" value="ECO:0007669"/>
    <property type="project" value="UniProtKB-KW"/>
</dbReference>
<accession>A0A3B3YNJ7</accession>
<dbReference type="PANTHER" id="PTHR24365:SF522">
    <property type="entry name" value="LOW QUALITY PROTEIN: TOLL-LIKE RECEPTOR 13-RELATED"/>
    <property type="match status" value="1"/>
</dbReference>
<reference evidence="16" key="2">
    <citation type="submission" date="2025-09" db="UniProtKB">
        <authorList>
            <consortium name="Ensembl"/>
        </authorList>
    </citation>
    <scope>IDENTIFICATION</scope>
</reference>
<dbReference type="FunFam" id="3.40.50.10140:FF:000001">
    <property type="entry name" value="Toll-like receptor 2"/>
    <property type="match status" value="1"/>
</dbReference>
<comment type="similarity">
    <text evidence="2">Belongs to the Toll-like receptor family.</text>
</comment>
<keyword evidence="17" id="KW-1185">Reference proteome</keyword>
<evidence type="ECO:0000256" key="6">
    <source>
        <dbReference type="ARBA" id="ARBA00022729"/>
    </source>
</evidence>
<dbReference type="Ensembl" id="ENSPMET00000019117.1">
    <property type="protein sequence ID" value="ENSPMEP00000028723.1"/>
    <property type="gene ID" value="ENSPMEG00000014129.1"/>
</dbReference>
<dbReference type="GO" id="GO:0007165">
    <property type="term" value="P:signal transduction"/>
    <property type="evidence" value="ECO:0007669"/>
    <property type="project" value="InterPro"/>
</dbReference>
<name>A0A3B3YNJ7_9TELE</name>
<protein>
    <recommendedName>
        <fullName evidence="15">TIR domain-containing protein</fullName>
    </recommendedName>
</protein>
<dbReference type="SUPFAM" id="SSF52058">
    <property type="entry name" value="L domain-like"/>
    <property type="match status" value="3"/>
</dbReference>
<dbReference type="InterPro" id="IPR032675">
    <property type="entry name" value="LRR_dom_sf"/>
</dbReference>
<dbReference type="InterPro" id="IPR001611">
    <property type="entry name" value="Leu-rich_rpt"/>
</dbReference>
<evidence type="ECO:0000256" key="14">
    <source>
        <dbReference type="SAM" id="Phobius"/>
    </source>
</evidence>
<evidence type="ECO:0000259" key="15">
    <source>
        <dbReference type="PROSITE" id="PS50104"/>
    </source>
</evidence>
<keyword evidence="3" id="KW-0399">Innate immunity</keyword>
<evidence type="ECO:0000256" key="3">
    <source>
        <dbReference type="ARBA" id="ARBA00022588"/>
    </source>
</evidence>
<evidence type="ECO:0000256" key="9">
    <source>
        <dbReference type="ARBA" id="ARBA00022989"/>
    </source>
</evidence>
<dbReference type="Proteomes" id="UP000261480">
    <property type="component" value="Unplaced"/>
</dbReference>
<dbReference type="GO" id="GO:0005886">
    <property type="term" value="C:plasma membrane"/>
    <property type="evidence" value="ECO:0007669"/>
    <property type="project" value="TreeGrafter"/>
</dbReference>
<evidence type="ECO:0000313" key="16">
    <source>
        <dbReference type="Ensembl" id="ENSPMEP00000028723.1"/>
    </source>
</evidence>
<dbReference type="Pfam" id="PF01582">
    <property type="entry name" value="TIR"/>
    <property type="match status" value="1"/>
</dbReference>
<evidence type="ECO:0000313" key="17">
    <source>
        <dbReference type="Proteomes" id="UP000261480"/>
    </source>
</evidence>
<keyword evidence="9 14" id="KW-1133">Transmembrane helix</keyword>
<feature type="transmembrane region" description="Helical" evidence="14">
    <location>
        <begin position="755"/>
        <end position="778"/>
    </location>
</feature>
<dbReference type="PROSITE" id="PS50104">
    <property type="entry name" value="TIR"/>
    <property type="match status" value="1"/>
</dbReference>
<keyword evidence="4" id="KW-0433">Leucine-rich repeat</keyword>
<evidence type="ECO:0000256" key="12">
    <source>
        <dbReference type="ARBA" id="ARBA00023180"/>
    </source>
</evidence>
<sequence>NELKSNLSSSKNLKWMATRGHLLLFFILEPFCLLHITPSLAYSLKNCTILYQETRSADVSLDCANRNLETIPDDFPKNAASVQLNNNRLKKITRKDFSKMSQLRRLHLGFNQIDSVYDRSFSDLVFLKTLSMEHNNLNHLTRDMFYGLSNLTLLNLSSNFIQFIHCSAFRHMYRLQTLDLGNNDLQQIVEIQPVLQLPQIQTLKLRCNQFSSFETKELSLNFSSLREIDISGRNLERFSITTPIFPFLQMISLSGCEGNSTLKWDITDKTLLKRVVKLYIADAVLSFIETEKVLKSLYSLSHLRLQHLDEWIRKGLLTTVCKLPALKTLDLSNRLTNFILKFQPCSELTQLYLRESYISKLPKGSLQSLEQLQFLNLSTNRLTNVPFDVRHLSSLEILLVGNNLISELNCEDFLNTTRLMELYLNNNRITKLKRCVLQSLTDLKVLGLSNNLILTVGDTFKKTLFKLEVLDMSHNSIISLESGDFQGLQKLKYLNVTRNSIGKVNPEVFQELINLESLTVCLPYDYEPNFTGLQLLEHITLYLYNDGILKTHHSNINESFFTLKSMKTLTMISKDYHYGFPLDMPTELLQSMKHLESFRALNIYINAPPAETFHFNPQLKSLTLAETDLSNLKPGMFLPIPNLQTLDLAKCKIKSLDFLTQANLSALRYLKLSNNEISQINESVYQALPSLTYLDLSNNPFTCECLNADFITWVKSNKETQVINAHQYVCSFPVQKQGTLLLDFDIQSCWDQGNFFFFVSSSSLVVLTLLTSFVYHFLKWHLIYMFHLFLAFLYDSRKGKKADSYQFDAFVSYNSQDEDWVYHEMLPVLEEEQGWRLCLDHRDFQPGKPIIENITDAIYGSRKTICVISRSYLQSEWCSREIQMASFRLFDEKKDVLILLFLEDIPPQHLSPYHRMRKLLKKCTYLSWSKAEKHPGVFWQNVRKALQTKDDPPKDPALLTGPTQC</sequence>
<keyword evidence="8" id="KW-0391">Immunity</keyword>
<keyword evidence="6" id="KW-0732">Signal</keyword>
<evidence type="ECO:0000256" key="13">
    <source>
        <dbReference type="ARBA" id="ARBA00023198"/>
    </source>
</evidence>
<dbReference type="PRINTS" id="PR01537">
    <property type="entry name" value="INTRLKN1R1F"/>
</dbReference>
<evidence type="ECO:0000256" key="2">
    <source>
        <dbReference type="ARBA" id="ARBA00009634"/>
    </source>
</evidence>
<evidence type="ECO:0000256" key="7">
    <source>
        <dbReference type="ARBA" id="ARBA00022737"/>
    </source>
</evidence>
<dbReference type="GO" id="GO:0006954">
    <property type="term" value="P:inflammatory response"/>
    <property type="evidence" value="ECO:0007669"/>
    <property type="project" value="UniProtKB-KW"/>
</dbReference>
<evidence type="ECO:0000256" key="1">
    <source>
        <dbReference type="ARBA" id="ARBA00004479"/>
    </source>
</evidence>
<evidence type="ECO:0000256" key="11">
    <source>
        <dbReference type="ARBA" id="ARBA00023170"/>
    </source>
</evidence>
<dbReference type="STRING" id="48701.ENSPMEP00000028723"/>
<dbReference type="GO" id="GO:0038023">
    <property type="term" value="F:signaling receptor activity"/>
    <property type="evidence" value="ECO:0007669"/>
    <property type="project" value="TreeGrafter"/>
</dbReference>
<keyword evidence="10 14" id="KW-0472">Membrane</keyword>
<proteinExistence type="inferred from homology"/>
<keyword evidence="5 14" id="KW-0812">Transmembrane</keyword>
<evidence type="ECO:0000256" key="5">
    <source>
        <dbReference type="ARBA" id="ARBA00022692"/>
    </source>
</evidence>
<dbReference type="Gene3D" id="3.80.10.10">
    <property type="entry name" value="Ribonuclease Inhibitor"/>
    <property type="match status" value="4"/>
</dbReference>
<keyword evidence="7" id="KW-0677">Repeat</keyword>
<organism evidence="16 17">
    <name type="scientific">Poecilia mexicana</name>
    <dbReference type="NCBI Taxonomy" id="48701"/>
    <lineage>
        <taxon>Eukaryota</taxon>
        <taxon>Metazoa</taxon>
        <taxon>Chordata</taxon>
        <taxon>Craniata</taxon>
        <taxon>Vertebrata</taxon>
        <taxon>Euteleostomi</taxon>
        <taxon>Actinopterygii</taxon>
        <taxon>Neopterygii</taxon>
        <taxon>Teleostei</taxon>
        <taxon>Neoteleostei</taxon>
        <taxon>Acanthomorphata</taxon>
        <taxon>Ovalentaria</taxon>
        <taxon>Atherinomorphae</taxon>
        <taxon>Cyprinodontiformes</taxon>
        <taxon>Poeciliidae</taxon>
        <taxon>Poeciliinae</taxon>
        <taxon>Poecilia</taxon>
    </lineage>
</organism>
<dbReference type="PROSITE" id="PS51450">
    <property type="entry name" value="LRR"/>
    <property type="match status" value="4"/>
</dbReference>
<keyword evidence="11" id="KW-0675">Receptor</keyword>
<evidence type="ECO:0000256" key="10">
    <source>
        <dbReference type="ARBA" id="ARBA00023136"/>
    </source>
</evidence>
<dbReference type="SMART" id="SM00255">
    <property type="entry name" value="TIR"/>
    <property type="match status" value="1"/>
</dbReference>
<reference evidence="16" key="1">
    <citation type="submission" date="2025-08" db="UniProtKB">
        <authorList>
            <consortium name="Ensembl"/>
        </authorList>
    </citation>
    <scope>IDENTIFICATION</scope>
</reference>